<keyword evidence="3" id="KW-1185">Reference proteome</keyword>
<feature type="transmembrane region" description="Helical" evidence="1">
    <location>
        <begin position="237"/>
        <end position="259"/>
    </location>
</feature>
<feature type="transmembrane region" description="Helical" evidence="1">
    <location>
        <begin position="358"/>
        <end position="383"/>
    </location>
</feature>
<accession>A0A511UWR7</accession>
<dbReference type="RefSeq" id="WP_146876497.1">
    <property type="nucleotide sequence ID" value="NZ_BJXV01000025.1"/>
</dbReference>
<evidence type="ECO:0000313" key="3">
    <source>
        <dbReference type="Proteomes" id="UP000321303"/>
    </source>
</evidence>
<organism evidence="2 3">
    <name type="scientific">Halovibrio variabilis</name>
    <dbReference type="NCBI Taxonomy" id="31910"/>
    <lineage>
        <taxon>Bacteria</taxon>
        <taxon>Pseudomonadati</taxon>
        <taxon>Pseudomonadota</taxon>
        <taxon>Gammaproteobacteria</taxon>
        <taxon>Oceanospirillales</taxon>
        <taxon>Halomonadaceae</taxon>
        <taxon>Halovibrio</taxon>
    </lineage>
</organism>
<feature type="transmembrane region" description="Helical" evidence="1">
    <location>
        <begin position="326"/>
        <end position="346"/>
    </location>
</feature>
<sequence>MTADFYVWIIFLLAAVYCIGVSIIHRWLLWPLVLAYLARSFLFFLYFFNIFKPPGADTDALRFTRTAFEWSQLSWPNLFSLDVLFSSLFYSWLGAIIMKLVGVSIYILPVMSFLCSYVVVATTSLIAYYLWGKRSATIVAFVMALYPFAAFNSILALREEVAIMFFVLGLYYFLRWVGGKSILGLMSGCFFFGVAVLFHPGWVGAFVGVAAYLAFFLYKVIFKSDTKNVPFHDTVKILLSSAMLVSSLVMVAVGGGVSLGKGVEIGADEGGGIGEAIESRFERPSRGGSGYPGFLVQGNPYTQPWLIPGRIIYFHFSPFPWDIGSIRQLLGVISSLLYMFLAWRVYKGWNTIKYREECLAMLFIFGALTFIYAIGVTNIGTAIRHKTKLLPIFILLAAASFHTLSIKIRRT</sequence>
<dbReference type="EMBL" id="BJXV01000025">
    <property type="protein sequence ID" value="GEN29592.1"/>
    <property type="molecule type" value="Genomic_DNA"/>
</dbReference>
<dbReference type="AlphaFoldDB" id="A0A511UWR7"/>
<keyword evidence="1" id="KW-0812">Transmembrane</keyword>
<keyword evidence="1" id="KW-0472">Membrane</keyword>
<dbReference type="OrthoDB" id="5787206at2"/>
<feature type="transmembrane region" description="Helical" evidence="1">
    <location>
        <begin position="190"/>
        <end position="217"/>
    </location>
</feature>
<feature type="transmembrane region" description="Helical" evidence="1">
    <location>
        <begin position="389"/>
        <end position="406"/>
    </location>
</feature>
<evidence type="ECO:0008006" key="4">
    <source>
        <dbReference type="Google" id="ProtNLM"/>
    </source>
</evidence>
<protein>
    <recommendedName>
        <fullName evidence="4">Glycosyltransferase RgtA/B/C/D-like domain-containing protein</fullName>
    </recommendedName>
</protein>
<proteinExistence type="predicted"/>
<name>A0A511UWR7_9GAMM</name>
<feature type="transmembrane region" description="Helical" evidence="1">
    <location>
        <begin position="105"/>
        <end position="130"/>
    </location>
</feature>
<reference evidence="2 3" key="1">
    <citation type="submission" date="2019-07" db="EMBL/GenBank/DDBJ databases">
        <title>Whole genome shotgun sequence of Halomonas variabilis NBRC 102410.</title>
        <authorList>
            <person name="Hosoyama A."/>
            <person name="Uohara A."/>
            <person name="Ohji S."/>
            <person name="Ichikawa N."/>
        </authorList>
    </citation>
    <scope>NUCLEOTIDE SEQUENCE [LARGE SCALE GENOMIC DNA]</scope>
    <source>
        <strain evidence="2 3">NBRC 102410</strain>
    </source>
</reference>
<feature type="transmembrane region" description="Helical" evidence="1">
    <location>
        <begin position="6"/>
        <end position="25"/>
    </location>
</feature>
<gene>
    <name evidence="2" type="ORF">HVA01_32380</name>
</gene>
<feature type="transmembrane region" description="Helical" evidence="1">
    <location>
        <begin position="32"/>
        <end position="51"/>
    </location>
</feature>
<feature type="transmembrane region" description="Helical" evidence="1">
    <location>
        <begin position="136"/>
        <end position="154"/>
    </location>
</feature>
<dbReference type="Proteomes" id="UP000321303">
    <property type="component" value="Unassembled WGS sequence"/>
</dbReference>
<comment type="caution">
    <text evidence="2">The sequence shown here is derived from an EMBL/GenBank/DDBJ whole genome shotgun (WGS) entry which is preliminary data.</text>
</comment>
<keyword evidence="1" id="KW-1133">Transmembrane helix</keyword>
<feature type="transmembrane region" description="Helical" evidence="1">
    <location>
        <begin position="161"/>
        <end position="178"/>
    </location>
</feature>
<evidence type="ECO:0000313" key="2">
    <source>
        <dbReference type="EMBL" id="GEN29592.1"/>
    </source>
</evidence>
<feature type="transmembrane region" description="Helical" evidence="1">
    <location>
        <begin position="78"/>
        <end position="98"/>
    </location>
</feature>
<evidence type="ECO:0000256" key="1">
    <source>
        <dbReference type="SAM" id="Phobius"/>
    </source>
</evidence>